<evidence type="ECO:0000256" key="1">
    <source>
        <dbReference type="SAM" id="MobiDB-lite"/>
    </source>
</evidence>
<dbReference type="CDD" id="cd03443">
    <property type="entry name" value="PaaI_thioesterase"/>
    <property type="match status" value="1"/>
</dbReference>
<sequence length="294" mass="30914">MPAPPPSERPFFDSIPWCHTLLSKPNVVIFTPPSRLVKYSPSAKSTAQFFGRTLHTAQTIPHSIGFYTNVPCSSSSSPQSSPTLLATKSSSSPEASSSTSSSSSSPSPKTGEADTQSIHYIPSCSTLHALSPGLTGLPSVVHGGIIASLLDEAMGLLIELNQHLLGVSSCPAPESRQDPCPDGDDAGFLAQGLPSHVPPFARGGGGSKVGQNNTWEKDGTRGAGIWASDLFTANLDVKFRKPVLAPQVVLAEGKVERIEGRKMKMCAQIKDKDGNVLAGCTSLWVAVPRDQGKL</sequence>
<evidence type="ECO:0000313" key="3">
    <source>
        <dbReference type="EMBL" id="KAJ2893038.1"/>
    </source>
</evidence>
<dbReference type="Pfam" id="PF03061">
    <property type="entry name" value="4HBT"/>
    <property type="match status" value="1"/>
</dbReference>
<dbReference type="Proteomes" id="UP001201980">
    <property type="component" value="Unassembled WGS sequence"/>
</dbReference>
<dbReference type="InterPro" id="IPR029069">
    <property type="entry name" value="HotDog_dom_sf"/>
</dbReference>
<dbReference type="AlphaFoldDB" id="A0AAD5RG63"/>
<proteinExistence type="predicted"/>
<name>A0AAD5RG63_9PEZI</name>
<keyword evidence="4" id="KW-1185">Reference proteome</keyword>
<evidence type="ECO:0000313" key="4">
    <source>
        <dbReference type="Proteomes" id="UP001201980"/>
    </source>
</evidence>
<feature type="domain" description="Thioesterase" evidence="2">
    <location>
        <begin position="229"/>
        <end position="277"/>
    </location>
</feature>
<evidence type="ECO:0000259" key="2">
    <source>
        <dbReference type="Pfam" id="PF03061"/>
    </source>
</evidence>
<feature type="compositionally biased region" description="Low complexity" evidence="1">
    <location>
        <begin position="89"/>
        <end position="108"/>
    </location>
</feature>
<dbReference type="EMBL" id="JAKWBI020000671">
    <property type="protein sequence ID" value="KAJ2893038.1"/>
    <property type="molecule type" value="Genomic_DNA"/>
</dbReference>
<dbReference type="Gene3D" id="3.10.129.10">
    <property type="entry name" value="Hotdog Thioesterase"/>
    <property type="match status" value="1"/>
</dbReference>
<dbReference type="InterPro" id="IPR052061">
    <property type="entry name" value="PTE-AB_protein"/>
</dbReference>
<reference evidence="3" key="1">
    <citation type="submission" date="2022-07" db="EMBL/GenBank/DDBJ databases">
        <title>Draft genome sequence of Zalerion maritima ATCC 34329, a (micro)plastics degrading marine fungus.</title>
        <authorList>
            <person name="Paco A."/>
            <person name="Goncalves M.F.M."/>
            <person name="Rocha-Santos T.A.P."/>
            <person name="Alves A."/>
        </authorList>
    </citation>
    <scope>NUCLEOTIDE SEQUENCE</scope>
    <source>
        <strain evidence="3">ATCC 34329</strain>
    </source>
</reference>
<gene>
    <name evidence="3" type="ORF">MKZ38_009119</name>
</gene>
<dbReference type="SUPFAM" id="SSF54637">
    <property type="entry name" value="Thioesterase/thiol ester dehydrase-isomerase"/>
    <property type="match status" value="1"/>
</dbReference>
<protein>
    <recommendedName>
        <fullName evidence="2">Thioesterase domain-containing protein</fullName>
    </recommendedName>
</protein>
<comment type="caution">
    <text evidence="3">The sequence shown here is derived from an EMBL/GenBank/DDBJ whole genome shotgun (WGS) entry which is preliminary data.</text>
</comment>
<feature type="region of interest" description="Disordered" evidence="1">
    <location>
        <begin position="78"/>
        <end position="115"/>
    </location>
</feature>
<dbReference type="PANTHER" id="PTHR47260">
    <property type="entry name" value="UPF0644 PROTEIN PB2B4.06"/>
    <property type="match status" value="1"/>
</dbReference>
<dbReference type="InterPro" id="IPR006683">
    <property type="entry name" value="Thioestr_dom"/>
</dbReference>
<dbReference type="PANTHER" id="PTHR47260:SF1">
    <property type="entry name" value="UPF0644 PROTEIN PB2B4.06"/>
    <property type="match status" value="1"/>
</dbReference>
<accession>A0AAD5RG63</accession>
<organism evidence="3 4">
    <name type="scientific">Zalerion maritima</name>
    <dbReference type="NCBI Taxonomy" id="339359"/>
    <lineage>
        <taxon>Eukaryota</taxon>
        <taxon>Fungi</taxon>
        <taxon>Dikarya</taxon>
        <taxon>Ascomycota</taxon>
        <taxon>Pezizomycotina</taxon>
        <taxon>Sordariomycetes</taxon>
        <taxon>Lulworthiomycetidae</taxon>
        <taxon>Lulworthiales</taxon>
        <taxon>Lulworthiaceae</taxon>
        <taxon>Zalerion</taxon>
    </lineage>
</organism>